<organism evidence="2 3">
    <name type="scientific">Mya arenaria</name>
    <name type="common">Soft-shell clam</name>
    <dbReference type="NCBI Taxonomy" id="6604"/>
    <lineage>
        <taxon>Eukaryota</taxon>
        <taxon>Metazoa</taxon>
        <taxon>Spiralia</taxon>
        <taxon>Lophotrochozoa</taxon>
        <taxon>Mollusca</taxon>
        <taxon>Bivalvia</taxon>
        <taxon>Autobranchia</taxon>
        <taxon>Heteroconchia</taxon>
        <taxon>Euheterodonta</taxon>
        <taxon>Imparidentia</taxon>
        <taxon>Neoheterodontei</taxon>
        <taxon>Myida</taxon>
        <taxon>Myoidea</taxon>
        <taxon>Myidae</taxon>
        <taxon>Mya</taxon>
    </lineage>
</organism>
<evidence type="ECO:0000313" key="3">
    <source>
        <dbReference type="Proteomes" id="UP001164746"/>
    </source>
</evidence>
<evidence type="ECO:0008006" key="4">
    <source>
        <dbReference type="Google" id="ProtNLM"/>
    </source>
</evidence>
<feature type="transmembrane region" description="Helical" evidence="1">
    <location>
        <begin position="40"/>
        <end position="60"/>
    </location>
</feature>
<dbReference type="SUPFAM" id="SSF81321">
    <property type="entry name" value="Family A G protein-coupled receptor-like"/>
    <property type="match status" value="1"/>
</dbReference>
<dbReference type="Proteomes" id="UP001164746">
    <property type="component" value="Chromosome 8"/>
</dbReference>
<dbReference type="EMBL" id="CP111019">
    <property type="protein sequence ID" value="WAR13416.1"/>
    <property type="molecule type" value="Genomic_DNA"/>
</dbReference>
<keyword evidence="1" id="KW-0472">Membrane</keyword>
<keyword evidence="3" id="KW-1185">Reference proteome</keyword>
<evidence type="ECO:0000256" key="1">
    <source>
        <dbReference type="SAM" id="Phobius"/>
    </source>
</evidence>
<gene>
    <name evidence="2" type="ORF">MAR_027596</name>
</gene>
<feature type="transmembrane region" description="Helical" evidence="1">
    <location>
        <begin position="80"/>
        <end position="101"/>
    </location>
</feature>
<accession>A0ABY7EXI2</accession>
<proteinExistence type="predicted"/>
<protein>
    <recommendedName>
        <fullName evidence="4">G-protein coupled receptors family 1 profile domain-containing protein</fullName>
    </recommendedName>
</protein>
<name>A0ABY7EXI2_MYAAR</name>
<sequence length="102" mass="11078">MDIGDIFISLLLALSIVGLLFVACRELVTINRSNRPEGSFKLLIASSILASLVSDFTIQTNLLLSLASEGWPLGFASCEFWGYLSTVALACSSWHITIIVIE</sequence>
<feature type="non-terminal residue" evidence="2">
    <location>
        <position position="102"/>
    </location>
</feature>
<feature type="transmembrane region" description="Helical" evidence="1">
    <location>
        <begin position="6"/>
        <end position="28"/>
    </location>
</feature>
<keyword evidence="1" id="KW-1133">Transmembrane helix</keyword>
<dbReference type="Gene3D" id="1.20.1070.10">
    <property type="entry name" value="Rhodopsin 7-helix transmembrane proteins"/>
    <property type="match status" value="1"/>
</dbReference>
<evidence type="ECO:0000313" key="2">
    <source>
        <dbReference type="EMBL" id="WAR13416.1"/>
    </source>
</evidence>
<reference evidence="2" key="1">
    <citation type="submission" date="2022-11" db="EMBL/GenBank/DDBJ databases">
        <title>Centuries of genome instability and evolution in soft-shell clam transmissible cancer (bioRxiv).</title>
        <authorList>
            <person name="Hart S.F.M."/>
            <person name="Yonemitsu M.A."/>
            <person name="Giersch R.M."/>
            <person name="Beal B.F."/>
            <person name="Arriagada G."/>
            <person name="Davis B.W."/>
            <person name="Ostrander E.A."/>
            <person name="Goff S.P."/>
            <person name="Metzger M.J."/>
        </authorList>
    </citation>
    <scope>NUCLEOTIDE SEQUENCE</scope>
    <source>
        <strain evidence="2">MELC-2E11</strain>
        <tissue evidence="2">Siphon/mantle</tissue>
    </source>
</reference>
<keyword evidence="1" id="KW-0812">Transmembrane</keyword>